<proteinExistence type="predicted"/>
<organism evidence="1 2">
    <name type="scientific">Cymbomonas tetramitiformis</name>
    <dbReference type="NCBI Taxonomy" id="36881"/>
    <lineage>
        <taxon>Eukaryota</taxon>
        <taxon>Viridiplantae</taxon>
        <taxon>Chlorophyta</taxon>
        <taxon>Pyramimonadophyceae</taxon>
        <taxon>Pyramimonadales</taxon>
        <taxon>Pyramimonadaceae</taxon>
        <taxon>Cymbomonas</taxon>
    </lineage>
</organism>
<dbReference type="Proteomes" id="UP001190700">
    <property type="component" value="Unassembled WGS sequence"/>
</dbReference>
<protein>
    <recommendedName>
        <fullName evidence="3">Methylmalonic aciduria and homocystinuria type D protein</fullName>
    </recommendedName>
</protein>
<dbReference type="GO" id="GO:0009235">
    <property type="term" value="P:cobalamin metabolic process"/>
    <property type="evidence" value="ECO:0007669"/>
    <property type="project" value="InterPro"/>
</dbReference>
<dbReference type="InterPro" id="IPR019362">
    <property type="entry name" value="MMADHC"/>
</dbReference>
<evidence type="ECO:0008006" key="3">
    <source>
        <dbReference type="Google" id="ProtNLM"/>
    </source>
</evidence>
<reference evidence="1 2" key="1">
    <citation type="journal article" date="2015" name="Genome Biol. Evol.">
        <title>Comparative Genomics of a Bacterivorous Green Alga Reveals Evolutionary Causalities and Consequences of Phago-Mixotrophic Mode of Nutrition.</title>
        <authorList>
            <person name="Burns J.A."/>
            <person name="Paasch A."/>
            <person name="Narechania A."/>
            <person name="Kim E."/>
        </authorList>
    </citation>
    <scope>NUCLEOTIDE SEQUENCE [LARGE SCALE GENOMIC DNA]</scope>
    <source>
        <strain evidence="1 2">PLY_AMNH</strain>
    </source>
</reference>
<name>A0AAE0KXB6_9CHLO</name>
<comment type="caution">
    <text evidence="1">The sequence shown here is derived from an EMBL/GenBank/DDBJ whole genome shotgun (WGS) entry which is preliminary data.</text>
</comment>
<accession>A0AAE0KXB6</accession>
<evidence type="ECO:0000313" key="1">
    <source>
        <dbReference type="EMBL" id="KAK3263899.1"/>
    </source>
</evidence>
<evidence type="ECO:0000313" key="2">
    <source>
        <dbReference type="Proteomes" id="UP001190700"/>
    </source>
</evidence>
<gene>
    <name evidence="1" type="ORF">CYMTET_27328</name>
</gene>
<sequence>MSSVLVPVATTARGMEYSVHDCPRKHKEEVAAIFPGMDVQGMLIVPTCQNSEVDLVRVGEEIENEKDRLLEVFMEWAKAVCEILIAKGYWADYIDPCSGLPMITRESRVVYGEVDALQTLLGYKTQNAGCCKVVLHPKWGSSVYPSSMFAKAPLEELLAAIKQALVPHALGVHWCASS</sequence>
<dbReference type="EMBL" id="LGRX02014958">
    <property type="protein sequence ID" value="KAK3263899.1"/>
    <property type="molecule type" value="Genomic_DNA"/>
</dbReference>
<dbReference type="Pfam" id="PF10229">
    <property type="entry name" value="MMADHC"/>
    <property type="match status" value="1"/>
</dbReference>
<dbReference type="PANTHER" id="PTHR13192:SF3">
    <property type="entry name" value="COBALAMIN TRAFFICKING PROTEIN CBLD"/>
    <property type="match status" value="1"/>
</dbReference>
<dbReference type="PANTHER" id="PTHR13192">
    <property type="entry name" value="MY011 PROTEIN"/>
    <property type="match status" value="1"/>
</dbReference>
<dbReference type="AlphaFoldDB" id="A0AAE0KXB6"/>
<keyword evidence="2" id="KW-1185">Reference proteome</keyword>